<accession>A0AAV1BBS0</accession>
<gene>
    <name evidence="1" type="ORF">VFH_VI180360</name>
</gene>
<evidence type="ECO:0000313" key="1">
    <source>
        <dbReference type="EMBL" id="CAI8619627.1"/>
    </source>
</evidence>
<keyword evidence="2" id="KW-1185">Reference proteome</keyword>
<evidence type="ECO:0000313" key="2">
    <source>
        <dbReference type="Proteomes" id="UP001157006"/>
    </source>
</evidence>
<dbReference type="Proteomes" id="UP001157006">
    <property type="component" value="Chromosome 6"/>
</dbReference>
<dbReference type="EMBL" id="OX451741">
    <property type="protein sequence ID" value="CAI8619627.1"/>
    <property type="molecule type" value="Genomic_DNA"/>
</dbReference>
<sequence length="107" mass="12516">MVTEALQDVKSNIYTRLFHLPRECNAVDSFFSFSKFICFEYKRITSVIGAIESKSVMLPTHKHRQGRIEMKDENYIYNMLLYRDTHYPCFSSHIAKSKGTTPLDKLS</sequence>
<dbReference type="AlphaFoldDB" id="A0AAV1BBS0"/>
<name>A0AAV1BBS0_VICFA</name>
<protein>
    <submittedName>
        <fullName evidence="1">Uncharacterized protein</fullName>
    </submittedName>
</protein>
<organism evidence="1 2">
    <name type="scientific">Vicia faba</name>
    <name type="common">Broad bean</name>
    <name type="synonym">Faba vulgaris</name>
    <dbReference type="NCBI Taxonomy" id="3906"/>
    <lineage>
        <taxon>Eukaryota</taxon>
        <taxon>Viridiplantae</taxon>
        <taxon>Streptophyta</taxon>
        <taxon>Embryophyta</taxon>
        <taxon>Tracheophyta</taxon>
        <taxon>Spermatophyta</taxon>
        <taxon>Magnoliopsida</taxon>
        <taxon>eudicotyledons</taxon>
        <taxon>Gunneridae</taxon>
        <taxon>Pentapetalae</taxon>
        <taxon>rosids</taxon>
        <taxon>fabids</taxon>
        <taxon>Fabales</taxon>
        <taxon>Fabaceae</taxon>
        <taxon>Papilionoideae</taxon>
        <taxon>50 kb inversion clade</taxon>
        <taxon>NPAAA clade</taxon>
        <taxon>Hologalegina</taxon>
        <taxon>IRL clade</taxon>
        <taxon>Fabeae</taxon>
        <taxon>Vicia</taxon>
    </lineage>
</organism>
<reference evidence="1 2" key="1">
    <citation type="submission" date="2023-01" db="EMBL/GenBank/DDBJ databases">
        <authorList>
            <person name="Kreplak J."/>
        </authorList>
    </citation>
    <scope>NUCLEOTIDE SEQUENCE [LARGE SCALE GENOMIC DNA]</scope>
</reference>
<proteinExistence type="predicted"/>